<dbReference type="InterPro" id="IPR006311">
    <property type="entry name" value="TAT_signal"/>
</dbReference>
<accession>A0A9X3RD77</accession>
<dbReference type="EMBL" id="JAMKBJ010000004">
    <property type="protein sequence ID" value="MCZ8536789.1"/>
    <property type="molecule type" value="Genomic_DNA"/>
</dbReference>
<dbReference type="InterPro" id="IPR027056">
    <property type="entry name" value="Gluconate_2DH_su3"/>
</dbReference>
<sequence length="249" mass="27381">MAKKTKNFSRRDFLKTSGVATGALIGGSLLGGLIGYNANNSKTSPTETKSGEHKQEAALNKGRMFFTNDREFQILANATERIFPKDDLGPGAIDLGVPYFIDNQLAGQYGSNSKEYMQGPFASGAPTQGYQSNLTRAEIFKQAVAKLESEAQTRFKNGFSKIEAEQMDEILTAFQKDEVPMKGVSSAFFFRLLRAATLEGAYADPIYNGNNNMDGWRMKGFPGHQAAYINVIESDEFQKIEPKSIGSMH</sequence>
<organism evidence="2 3">
    <name type="scientific">Paenisporosarcina quisquiliarum</name>
    <dbReference type="NCBI Taxonomy" id="365346"/>
    <lineage>
        <taxon>Bacteria</taxon>
        <taxon>Bacillati</taxon>
        <taxon>Bacillota</taxon>
        <taxon>Bacilli</taxon>
        <taxon>Bacillales</taxon>
        <taxon>Caryophanaceae</taxon>
        <taxon>Paenisporosarcina</taxon>
    </lineage>
</organism>
<keyword evidence="1" id="KW-0812">Transmembrane</keyword>
<name>A0A9X3RD77_9BACL</name>
<dbReference type="RefSeq" id="WP_269925887.1">
    <property type="nucleotide sequence ID" value="NZ_JAMKBJ010000004.1"/>
</dbReference>
<evidence type="ECO:0000256" key="1">
    <source>
        <dbReference type="SAM" id="Phobius"/>
    </source>
</evidence>
<dbReference type="Pfam" id="PF10518">
    <property type="entry name" value="TAT_signal"/>
    <property type="match status" value="1"/>
</dbReference>
<dbReference type="Proteomes" id="UP001152173">
    <property type="component" value="Unassembled WGS sequence"/>
</dbReference>
<feature type="transmembrane region" description="Helical" evidence="1">
    <location>
        <begin position="12"/>
        <end position="36"/>
    </location>
</feature>
<proteinExistence type="predicted"/>
<comment type="caution">
    <text evidence="2">The sequence shown here is derived from an EMBL/GenBank/DDBJ whole genome shotgun (WGS) entry which is preliminary data.</text>
</comment>
<reference evidence="2" key="1">
    <citation type="submission" date="2022-05" db="EMBL/GenBank/DDBJ databases">
        <authorList>
            <person name="Colautti A."/>
            <person name="Iacumin L."/>
        </authorList>
    </citation>
    <scope>NUCLEOTIDE SEQUENCE</scope>
    <source>
        <strain evidence="2">SK 55</strain>
    </source>
</reference>
<keyword evidence="1" id="KW-1133">Transmembrane helix</keyword>
<dbReference type="InterPro" id="IPR019546">
    <property type="entry name" value="TAT_signal_bac_arc"/>
</dbReference>
<keyword evidence="1" id="KW-0472">Membrane</keyword>
<dbReference type="PROSITE" id="PS51318">
    <property type="entry name" value="TAT"/>
    <property type="match status" value="1"/>
</dbReference>
<gene>
    <name evidence="2" type="ORF">M9R32_06310</name>
</gene>
<protein>
    <submittedName>
        <fullName evidence="2">Gluconate 2-dehydrogenase subunit 3 family protein</fullName>
    </submittedName>
</protein>
<dbReference type="NCBIfam" id="TIGR01409">
    <property type="entry name" value="TAT_signal_seq"/>
    <property type="match status" value="1"/>
</dbReference>
<keyword evidence="3" id="KW-1185">Reference proteome</keyword>
<dbReference type="AlphaFoldDB" id="A0A9X3RD77"/>
<evidence type="ECO:0000313" key="2">
    <source>
        <dbReference type="EMBL" id="MCZ8536789.1"/>
    </source>
</evidence>
<evidence type="ECO:0000313" key="3">
    <source>
        <dbReference type="Proteomes" id="UP001152173"/>
    </source>
</evidence>
<dbReference type="Pfam" id="PF13618">
    <property type="entry name" value="Gluconate_2-dh3"/>
    <property type="match status" value="1"/>
</dbReference>